<dbReference type="InterPro" id="IPR009091">
    <property type="entry name" value="RCC1/BLIP-II"/>
</dbReference>
<feature type="domain" description="BTB" evidence="5">
    <location>
        <begin position="660"/>
        <end position="740"/>
    </location>
</feature>
<keyword evidence="1" id="KW-0677">Repeat</keyword>
<dbReference type="PROSITE" id="PS50012">
    <property type="entry name" value="RCC1_3"/>
    <property type="match status" value="3"/>
</dbReference>
<dbReference type="PANTHER" id="PTHR22872:SF2">
    <property type="entry name" value="INHIBITOR OF BRUTON TYROSINE KINASE"/>
    <property type="match status" value="1"/>
</dbReference>
<feature type="compositionally biased region" description="Basic and acidic residues" evidence="4">
    <location>
        <begin position="152"/>
        <end position="164"/>
    </location>
</feature>
<dbReference type="InterPro" id="IPR000408">
    <property type="entry name" value="Reg_chr_condens"/>
</dbReference>
<keyword evidence="2" id="KW-0040">ANK repeat</keyword>
<feature type="region of interest" description="Disordered" evidence="4">
    <location>
        <begin position="1167"/>
        <end position="1201"/>
    </location>
</feature>
<dbReference type="SMART" id="SM00225">
    <property type="entry name" value="BTB"/>
    <property type="match status" value="2"/>
</dbReference>
<dbReference type="Proteomes" id="UP000242381">
    <property type="component" value="Unassembled WGS sequence"/>
</dbReference>
<feature type="compositionally biased region" description="Low complexity" evidence="4">
    <location>
        <begin position="1174"/>
        <end position="1186"/>
    </location>
</feature>
<evidence type="ECO:0000313" key="6">
    <source>
        <dbReference type="EMBL" id="ORE19112.1"/>
    </source>
</evidence>
<dbReference type="Gene3D" id="2.130.10.30">
    <property type="entry name" value="Regulator of chromosome condensation 1/beta-lactamase-inhibitor protein II"/>
    <property type="match status" value="1"/>
</dbReference>
<dbReference type="Pfam" id="PF12796">
    <property type="entry name" value="Ank_2"/>
    <property type="match status" value="1"/>
</dbReference>
<evidence type="ECO:0000256" key="1">
    <source>
        <dbReference type="ARBA" id="ARBA00022737"/>
    </source>
</evidence>
<dbReference type="InterPro" id="IPR000210">
    <property type="entry name" value="BTB/POZ_dom"/>
</dbReference>
<dbReference type="PROSITE" id="PS50097">
    <property type="entry name" value="BTB"/>
    <property type="match status" value="1"/>
</dbReference>
<sequence>MVSIFRVIRENNVQVLNQLIGLATGEISITNYNNDYLSKQDLISLQQQLKAADLKLFDLNKRSTKGRTALHVAATWNRVEIAKLLIDCPLVDVNLQDRENGWTALHRALYMGNIEIARMLLQRHDIDIHIKDWEQLGAFDLYDMTISGTYPKERSLGDNSKEPNEADDDDIYNLSNNVNEPTGGTDVYSWGQNTNYVLGHPDSENRNRPERVQLQLDSQQNSAVNRPPYVIESVMMAKYHMAVLTSEPSHNMLVCGFGRGGRLGLGKDIDTQLVPTPVPWSERIVTAALGRDHTLAVTESGAVISFGSNAYGQLGYETEIGNKKDEAPMQLVPRKIQAQNLKKQPIIGVAASRVHSVIYTNSDLFTFGLNQGQLGYSQSNSSETCQTTPRKATLSIPTKAFMPAKIQQVIANDNATVILTETSDVYMLCNYSQQKLFFPFNAYPSNIKVYKPAVCYVVKLISSGTEYLGALTNLGHVFIWTCKSTTKQSANNKNPTIVSAPQLIWATGRAHLMAMDASIGQYGEVIICTASGRVFMGRPESGKYRFSEMPYIQRCIRVCANSSGAFAAIRSEYPLQPSLPSPSTLKRDLYQSLPHVIRGRELESEINDIKNQMKHDLADIPEEDETSRALIQQRFDEQKKAMVDQAWNDIMQRSIDDRTLDTVFIIEENRRLYCHSSVLATRSHIFKQLERMADKQIGDFKIRLGKGKDGRIQIHIERCELASLLLMFDYMYSDEYEHPMKVFFESPALSQDRAEDTRKIQKDLVDLAELFHLPHLLVSAQSSFNHQSTPSLLHSLQMLMDYRPDVMLKTRDKLIPCHEVILRQRCVFFKHLLAPQSVWTAKRREQQKDCIEIDMEHMSSEIAETIRQHLYLDTDAPDLFEFIQRDTEDTMLQFLLELLCEADALLLERLKLIVENALIPFIKLRTATSILEHADIYCANVLKQRGLEFIKVNLSVFLPSRMLDRLPSSLIHELENLVRLSQAEVCPLATRGDFSSTDMIDATEIEDDEFSTSLYALSRGNATLISTYDEILVTLYPEKPVSNAETKKEQEKERDVDKRVNKSKKAARIPLQELIEDTQTNIAYNWASSPEPTAGVRPSLREILEEEHQTTDTVSKLAKSSLPKKISQKERRKLQQQLQESSSSSSHQTNKHVWGKVAPAPVKSFVKTMEDEQQQQQQQHPQQQKQKQQRDLDTKGKKIYVSEEDLLPPVRETIPTTESKESAYDPIERISSTFSLTPIRRYIKRASLQNHESTIQSFETIQKQQELEDNWSKNGQPKKNLLRIQKEEQAIVGLEQYYIQSLDVMSGEWCEIHRISQQKKSVHRNK</sequence>
<evidence type="ECO:0000256" key="2">
    <source>
        <dbReference type="PROSITE-ProRule" id="PRU00023"/>
    </source>
</evidence>
<dbReference type="PRINTS" id="PR00633">
    <property type="entry name" value="RCCNDNSATION"/>
</dbReference>
<evidence type="ECO:0000313" key="7">
    <source>
        <dbReference type="Proteomes" id="UP000242381"/>
    </source>
</evidence>
<dbReference type="SUPFAM" id="SSF54695">
    <property type="entry name" value="POZ domain"/>
    <property type="match status" value="2"/>
</dbReference>
<accession>A0A1X0S496</accession>
<feature type="repeat" description="ANK" evidence="2">
    <location>
        <begin position="65"/>
        <end position="87"/>
    </location>
</feature>
<organism evidence="6 7">
    <name type="scientific">Rhizopus microsporus</name>
    <dbReference type="NCBI Taxonomy" id="58291"/>
    <lineage>
        <taxon>Eukaryota</taxon>
        <taxon>Fungi</taxon>
        <taxon>Fungi incertae sedis</taxon>
        <taxon>Mucoromycota</taxon>
        <taxon>Mucoromycotina</taxon>
        <taxon>Mucoromycetes</taxon>
        <taxon>Mucorales</taxon>
        <taxon>Mucorineae</taxon>
        <taxon>Rhizopodaceae</taxon>
        <taxon>Rhizopus</taxon>
    </lineage>
</organism>
<dbReference type="SUPFAM" id="SSF48403">
    <property type="entry name" value="Ankyrin repeat"/>
    <property type="match status" value="1"/>
</dbReference>
<evidence type="ECO:0000259" key="5">
    <source>
        <dbReference type="PROSITE" id="PS50097"/>
    </source>
</evidence>
<dbReference type="SUPFAM" id="SSF50985">
    <property type="entry name" value="RCC1/BLIP-II"/>
    <property type="match status" value="1"/>
</dbReference>
<feature type="region of interest" description="Disordered" evidence="4">
    <location>
        <begin position="1107"/>
        <end position="1155"/>
    </location>
</feature>
<feature type="compositionally biased region" description="Low complexity" evidence="4">
    <location>
        <begin position="1135"/>
        <end position="1146"/>
    </location>
</feature>
<feature type="compositionally biased region" description="Basic and acidic residues" evidence="4">
    <location>
        <begin position="1045"/>
        <end position="1060"/>
    </location>
</feature>
<name>A0A1X0S496_RHIZD</name>
<feature type="repeat" description="RCC1" evidence="3">
    <location>
        <begin position="185"/>
        <end position="247"/>
    </location>
</feature>
<evidence type="ECO:0000256" key="4">
    <source>
        <dbReference type="SAM" id="MobiDB-lite"/>
    </source>
</evidence>
<dbReference type="InterPro" id="IPR002110">
    <property type="entry name" value="Ankyrin_rpt"/>
</dbReference>
<dbReference type="PROSITE" id="PS50297">
    <property type="entry name" value="ANK_REP_REGION"/>
    <property type="match status" value="2"/>
</dbReference>
<feature type="region of interest" description="Disordered" evidence="4">
    <location>
        <begin position="1042"/>
        <end position="1063"/>
    </location>
</feature>
<evidence type="ECO:0000256" key="3">
    <source>
        <dbReference type="PROSITE-ProRule" id="PRU00235"/>
    </source>
</evidence>
<gene>
    <name evidence="6" type="ORF">BCV71DRAFT_249071</name>
</gene>
<dbReference type="InterPro" id="IPR051625">
    <property type="entry name" value="Signaling_Regulatory_Domain"/>
</dbReference>
<feature type="compositionally biased region" description="Polar residues" evidence="4">
    <location>
        <begin position="173"/>
        <end position="182"/>
    </location>
</feature>
<feature type="repeat" description="RCC1" evidence="3">
    <location>
        <begin position="250"/>
        <end position="300"/>
    </location>
</feature>
<feature type="repeat" description="RCC1" evidence="3">
    <location>
        <begin position="301"/>
        <end position="362"/>
    </location>
</feature>
<reference evidence="6 7" key="1">
    <citation type="journal article" date="2016" name="Proc. Natl. Acad. Sci. U.S.A.">
        <title>Lipid metabolic changes in an early divergent fungus govern the establishment of a mutualistic symbiosis with endobacteria.</title>
        <authorList>
            <person name="Lastovetsky O.A."/>
            <person name="Gaspar M.L."/>
            <person name="Mondo S.J."/>
            <person name="LaButti K.M."/>
            <person name="Sandor L."/>
            <person name="Grigoriev I.V."/>
            <person name="Henry S.A."/>
            <person name="Pawlowska T.E."/>
        </authorList>
    </citation>
    <scope>NUCLEOTIDE SEQUENCE [LARGE SCALE GENOMIC DNA]</scope>
    <source>
        <strain evidence="6 7">ATCC 11559</strain>
    </source>
</reference>
<dbReference type="Gene3D" id="3.30.710.10">
    <property type="entry name" value="Potassium Channel Kv1.1, Chain A"/>
    <property type="match status" value="2"/>
</dbReference>
<dbReference type="InterPro" id="IPR036770">
    <property type="entry name" value="Ankyrin_rpt-contain_sf"/>
</dbReference>
<dbReference type="EMBL" id="KV921316">
    <property type="protein sequence ID" value="ORE19112.1"/>
    <property type="molecule type" value="Genomic_DNA"/>
</dbReference>
<feature type="repeat" description="ANK" evidence="2">
    <location>
        <begin position="100"/>
        <end position="123"/>
    </location>
</feature>
<dbReference type="Pfam" id="PF00415">
    <property type="entry name" value="RCC1"/>
    <property type="match status" value="3"/>
</dbReference>
<dbReference type="Pfam" id="PF00651">
    <property type="entry name" value="BTB"/>
    <property type="match status" value="1"/>
</dbReference>
<dbReference type="InterPro" id="IPR011333">
    <property type="entry name" value="SKP1/BTB/POZ_sf"/>
</dbReference>
<dbReference type="PROSITE" id="PS50088">
    <property type="entry name" value="ANK_REPEAT"/>
    <property type="match status" value="2"/>
</dbReference>
<dbReference type="VEuPathDB" id="FungiDB:BCV72DRAFT_309245"/>
<protein>
    <recommendedName>
        <fullName evidence="5">BTB domain-containing protein</fullName>
    </recommendedName>
</protein>
<proteinExistence type="predicted"/>
<dbReference type="OMA" id="FEFVLRY"/>
<feature type="region of interest" description="Disordered" evidence="4">
    <location>
        <begin position="152"/>
        <end position="186"/>
    </location>
</feature>
<dbReference type="CDD" id="cd18186">
    <property type="entry name" value="BTB_POZ_ZBTB_KLHL-like"/>
    <property type="match status" value="1"/>
</dbReference>
<dbReference type="PANTHER" id="PTHR22872">
    <property type="entry name" value="BTK-BINDING PROTEIN-RELATED"/>
    <property type="match status" value="1"/>
</dbReference>
<dbReference type="Gene3D" id="1.25.40.20">
    <property type="entry name" value="Ankyrin repeat-containing domain"/>
    <property type="match status" value="1"/>
</dbReference>
<dbReference type="SMART" id="SM00248">
    <property type="entry name" value="ANK"/>
    <property type="match status" value="2"/>
</dbReference>